<dbReference type="EMBL" id="DF977513">
    <property type="protein sequence ID" value="GAW27074.1"/>
    <property type="molecule type" value="Genomic_DNA"/>
</dbReference>
<feature type="transmembrane region" description="Helical" evidence="1">
    <location>
        <begin position="450"/>
        <end position="471"/>
    </location>
</feature>
<dbReference type="OrthoDB" id="5420013at2759"/>
<feature type="transmembrane region" description="Helical" evidence="1">
    <location>
        <begin position="154"/>
        <end position="174"/>
    </location>
</feature>
<dbReference type="Proteomes" id="UP000054516">
    <property type="component" value="Unassembled WGS sequence"/>
</dbReference>
<feature type="transmembrane region" description="Helical" evidence="1">
    <location>
        <begin position="520"/>
        <end position="542"/>
    </location>
</feature>
<organism evidence="2">
    <name type="scientific">Rosellinia necatrix</name>
    <name type="common">White root-rot fungus</name>
    <dbReference type="NCBI Taxonomy" id="77044"/>
    <lineage>
        <taxon>Eukaryota</taxon>
        <taxon>Fungi</taxon>
        <taxon>Dikarya</taxon>
        <taxon>Ascomycota</taxon>
        <taxon>Pezizomycotina</taxon>
        <taxon>Sordariomycetes</taxon>
        <taxon>Xylariomycetidae</taxon>
        <taxon>Xylariales</taxon>
        <taxon>Xylariaceae</taxon>
        <taxon>Rosellinia</taxon>
    </lineage>
</organism>
<evidence type="ECO:0000256" key="1">
    <source>
        <dbReference type="SAM" id="Phobius"/>
    </source>
</evidence>
<feature type="transmembrane region" description="Helical" evidence="1">
    <location>
        <begin position="69"/>
        <end position="87"/>
    </location>
</feature>
<evidence type="ECO:0000313" key="3">
    <source>
        <dbReference type="Proteomes" id="UP000054516"/>
    </source>
</evidence>
<reference evidence="2" key="1">
    <citation type="submission" date="2016-03" db="EMBL/GenBank/DDBJ databases">
        <title>Draft genome sequence of Rosellinia necatrix.</title>
        <authorList>
            <person name="Kanematsu S."/>
        </authorList>
    </citation>
    <scope>NUCLEOTIDE SEQUENCE [LARGE SCALE GENOMIC DNA]</scope>
    <source>
        <strain evidence="2">W97</strain>
    </source>
</reference>
<keyword evidence="1" id="KW-0812">Transmembrane</keyword>
<keyword evidence="1" id="KW-1133">Transmembrane helix</keyword>
<dbReference type="OMA" id="NNSIYYM"/>
<accession>A0A1S8AAF2</accession>
<name>A0A1S8AAF2_ROSNE</name>
<keyword evidence="1" id="KW-0472">Membrane</keyword>
<feature type="transmembrane region" description="Helical" evidence="1">
    <location>
        <begin position="102"/>
        <end position="127"/>
    </location>
</feature>
<proteinExistence type="predicted"/>
<dbReference type="STRING" id="77044.A0A1S8AAF2"/>
<sequence length="620" mass="67169">MERLYIRGYAAPLAEKAPILPRFPRGKSDRINNDRVPNDEIYRSDDSLPTTLAPIGKPAIKELFSKQGICALSISLISLAIGLAAVLDENLSWYLGVQNGQLIILGLLLSVMNLCLGTVTPTFFLVIEARFGPSTLQNYDGLLRNKITGSNFSNVWRFVSVMMMAIPIVLGIAYKSFSGGESQRLVDSTAYTGATPLYGMFAPPNIQSGREQTGIPIFANATSPFKLASSPTNGSEPPLPTFPEAFGHNVLLLNSKSAALLDIPHPSYVSAIQNLLDVGESWELHASVLGTVSKLNDSRSINPIAYNSTLIQVCEDALNGSGAYTWGNFLTRNTSLLLIYQPNPGDQSYHYLGFSNYPVTEVSGSEVTQICADFSHVAERYDLTRQQCEGIWSITRGGMELTGGSCDETVLPFPQQSPLTNVSLFVGFCYLPNLVDLLAPFTASRANSPWTIPYVATGVGAMVWSRVMALYGAMSQGQSSDPTTMAPLVDTNFTFEEVGLVYRVDDRAIYARPTLMKSPLLCAVLAITPLLVAVALGLTAVFHSTPLGNGFGMVSILSGMDHRSLSYLAGASLSGDLAKDVRLVIHPYQDSKGGSIEYCLESPSKRSARNGRLLKRVKYH</sequence>
<gene>
    <name evidence="2" type="ORF">SAMD00023353_6800030</name>
</gene>
<dbReference type="AlphaFoldDB" id="A0A1S8AAF2"/>
<keyword evidence="3" id="KW-1185">Reference proteome</keyword>
<protein>
    <submittedName>
        <fullName evidence="2">Uncharacterized protein</fullName>
    </submittedName>
</protein>
<evidence type="ECO:0000313" key="2">
    <source>
        <dbReference type="EMBL" id="GAW27074.1"/>
    </source>
</evidence>